<dbReference type="PANTHER" id="PTHR13366">
    <property type="entry name" value="MALARIA ANTIGEN-RELATED"/>
    <property type="match status" value="1"/>
</dbReference>
<dbReference type="InterPro" id="IPR025283">
    <property type="entry name" value="DUF4042"/>
</dbReference>
<dbReference type="SUPFAM" id="SSF48371">
    <property type="entry name" value="ARM repeat"/>
    <property type="match status" value="1"/>
</dbReference>
<gene>
    <name evidence="3" type="primary">Heatr6</name>
</gene>
<dbReference type="InterPro" id="IPR052107">
    <property type="entry name" value="HEAT6"/>
</dbReference>
<dbReference type="Pfam" id="PF13251">
    <property type="entry name" value="DUF4042"/>
    <property type="match status" value="1"/>
</dbReference>
<name>A0A6F9DF21_9ASCI</name>
<proteinExistence type="evidence at transcript level"/>
<organism evidence="3">
    <name type="scientific">Phallusia mammillata</name>
    <dbReference type="NCBI Taxonomy" id="59560"/>
    <lineage>
        <taxon>Eukaryota</taxon>
        <taxon>Metazoa</taxon>
        <taxon>Chordata</taxon>
        <taxon>Tunicata</taxon>
        <taxon>Ascidiacea</taxon>
        <taxon>Phlebobranchia</taxon>
        <taxon>Ascidiidae</taxon>
        <taxon>Phallusia</taxon>
    </lineage>
</organism>
<dbReference type="Gene3D" id="1.25.10.10">
    <property type="entry name" value="Leucine-rich Repeat Variant"/>
    <property type="match status" value="1"/>
</dbReference>
<accession>A0A6F9DF21</accession>
<sequence length="670" mass="75430">MVLSAMVEGSKQFLSLVCKESVSTSFVPFSGLITSAIHACHETLLTAIGKERSLITQVHILKALASIAGNTPYSKLQHGIIGKMIINVRLFMQKNPDADSQIAALNVFVALFSHDPALEEVACGISDVKYVNTDSSPFSRQLSKPLSTTKQNFSSSWLVDHCLELLDLENESVSLSLRVASLQTLTACCKPYFVLAKPSVAKFKEVIYKCMHFDKVNIRLHACKLLEMLGTCLLHNSQGSEHSSVDINDNVVLWDFLLSGPLQNITQSDEDPIIRSHLCDCLSTIGPSVFEMLSRKLQVFCQTVLLGYTSDDNYLVRSAAVRSLAVHIMYPFLRKDIAFVEDVASCILRLMHDPIKSVQCNAAWSFGNLTDAIIVSVEADETFRDRIGNKTLLDLFENAVEVIDNKDKVRFNIMRVLGNLLRFCTNKHLQVERLTKVMLKAVNIVATGVTKDSLMKVRWNACLACGNFLNNVNLPIGKSEWTDLVYDALCEAVSKSKNYKVRIKAAAALSCVQSRANFGLKFNDVCSCITQSLQNLVTETTQDFEEFRFHDRLSEQLCCTLLHLVKLMQLEDFQIFVLTFPEIETYVNLKEQLGNCYDGIQKRLTEKSEMQQECMQEAYIALGQLLDKDKMELFKFSARNWNVLLEKDLKELEAKNFNYKCLTDVFPNKV</sequence>
<dbReference type="InterPro" id="IPR011989">
    <property type="entry name" value="ARM-like"/>
</dbReference>
<evidence type="ECO:0000256" key="1">
    <source>
        <dbReference type="ARBA" id="ARBA00015263"/>
    </source>
</evidence>
<feature type="domain" description="DUF4042" evidence="2">
    <location>
        <begin position="2"/>
        <end position="121"/>
    </location>
</feature>
<evidence type="ECO:0000313" key="3">
    <source>
        <dbReference type="EMBL" id="CAB3252356.1"/>
    </source>
</evidence>
<evidence type="ECO:0000259" key="2">
    <source>
        <dbReference type="Pfam" id="PF13251"/>
    </source>
</evidence>
<reference evidence="3" key="1">
    <citation type="submission" date="2020-04" db="EMBL/GenBank/DDBJ databases">
        <authorList>
            <person name="Neveu A P."/>
        </authorList>
    </citation>
    <scope>NUCLEOTIDE SEQUENCE</scope>
    <source>
        <tissue evidence="3">Whole embryo</tissue>
    </source>
</reference>
<dbReference type="InterPro" id="IPR016024">
    <property type="entry name" value="ARM-type_fold"/>
</dbReference>
<protein>
    <recommendedName>
        <fullName evidence="1">HEAT repeat-containing protein 6</fullName>
    </recommendedName>
</protein>
<dbReference type="EMBL" id="LR785716">
    <property type="protein sequence ID" value="CAB3252356.1"/>
    <property type="molecule type" value="mRNA"/>
</dbReference>
<dbReference type="PANTHER" id="PTHR13366:SF0">
    <property type="entry name" value="HEAT REPEAT-CONTAINING PROTEIN 6"/>
    <property type="match status" value="1"/>
</dbReference>
<dbReference type="AlphaFoldDB" id="A0A6F9DF21"/>